<dbReference type="Gene3D" id="3.40.50.2300">
    <property type="match status" value="1"/>
</dbReference>
<dbReference type="InterPro" id="IPR043128">
    <property type="entry name" value="Rev_trsase/Diguanyl_cyclase"/>
</dbReference>
<evidence type="ECO:0000256" key="1">
    <source>
        <dbReference type="PROSITE-ProRule" id="PRU00169"/>
    </source>
</evidence>
<dbReference type="GO" id="GO:0000160">
    <property type="term" value="P:phosphorelay signal transduction system"/>
    <property type="evidence" value="ECO:0007669"/>
    <property type="project" value="InterPro"/>
</dbReference>
<dbReference type="EMBL" id="CP071793">
    <property type="protein sequence ID" value="QTD48809.1"/>
    <property type="molecule type" value="Genomic_DNA"/>
</dbReference>
<dbReference type="InterPro" id="IPR052155">
    <property type="entry name" value="Biofilm_reg_signaling"/>
</dbReference>
<dbReference type="AlphaFoldDB" id="A0A8A4TFD7"/>
<dbReference type="InterPro" id="IPR029787">
    <property type="entry name" value="Nucleotide_cyclase"/>
</dbReference>
<accession>A0A8A4TFD7</accession>
<dbReference type="PROSITE" id="PS50110">
    <property type="entry name" value="RESPONSE_REGULATORY"/>
    <property type="match status" value="1"/>
</dbReference>
<dbReference type="KEGG" id="scor:J3U87_24775"/>
<dbReference type="SMART" id="SM00448">
    <property type="entry name" value="REC"/>
    <property type="match status" value="1"/>
</dbReference>
<reference evidence="5" key="1">
    <citation type="submission" date="2021-03" db="EMBL/GenBank/DDBJ databases">
        <title>Acanthopleuribacteraceae sp. M133.</title>
        <authorList>
            <person name="Wang G."/>
        </authorList>
    </citation>
    <scope>NUCLEOTIDE SEQUENCE</scope>
    <source>
        <strain evidence="5">M133</strain>
    </source>
</reference>
<dbReference type="InterPro" id="IPR000160">
    <property type="entry name" value="GGDEF_dom"/>
</dbReference>
<feature type="domain" description="GGDEF" evidence="4">
    <location>
        <begin position="171"/>
        <end position="304"/>
    </location>
</feature>
<feature type="domain" description="EAL" evidence="3">
    <location>
        <begin position="313"/>
        <end position="564"/>
    </location>
</feature>
<proteinExistence type="predicted"/>
<dbReference type="NCBIfam" id="TIGR00254">
    <property type="entry name" value="GGDEF"/>
    <property type="match status" value="1"/>
</dbReference>
<feature type="modified residue" description="4-aspartylphosphate" evidence="1">
    <location>
        <position position="53"/>
    </location>
</feature>
<dbReference type="RefSeq" id="WP_237378460.1">
    <property type="nucleotide sequence ID" value="NZ_CP071793.1"/>
</dbReference>
<dbReference type="SMART" id="SM00052">
    <property type="entry name" value="EAL"/>
    <property type="match status" value="1"/>
</dbReference>
<dbReference type="CDD" id="cd17535">
    <property type="entry name" value="REC_NarL-like"/>
    <property type="match status" value="1"/>
</dbReference>
<dbReference type="SUPFAM" id="SSF55073">
    <property type="entry name" value="Nucleotide cyclase"/>
    <property type="match status" value="1"/>
</dbReference>
<organism evidence="5 6">
    <name type="scientific">Sulfidibacter corallicola</name>
    <dbReference type="NCBI Taxonomy" id="2818388"/>
    <lineage>
        <taxon>Bacteria</taxon>
        <taxon>Pseudomonadati</taxon>
        <taxon>Acidobacteriota</taxon>
        <taxon>Holophagae</taxon>
        <taxon>Acanthopleuribacterales</taxon>
        <taxon>Acanthopleuribacteraceae</taxon>
        <taxon>Sulfidibacter</taxon>
    </lineage>
</organism>
<dbReference type="SMART" id="SM00267">
    <property type="entry name" value="GGDEF"/>
    <property type="match status" value="1"/>
</dbReference>
<dbReference type="InterPro" id="IPR035919">
    <property type="entry name" value="EAL_sf"/>
</dbReference>
<feature type="domain" description="Response regulatory" evidence="2">
    <location>
        <begin position="2"/>
        <end position="120"/>
    </location>
</feature>
<evidence type="ECO:0000259" key="4">
    <source>
        <dbReference type="PROSITE" id="PS50887"/>
    </source>
</evidence>
<dbReference type="Pfam" id="PF00072">
    <property type="entry name" value="Response_reg"/>
    <property type="match status" value="1"/>
</dbReference>
<dbReference type="InterPro" id="IPR001789">
    <property type="entry name" value="Sig_transdc_resp-reg_receiver"/>
</dbReference>
<dbReference type="PANTHER" id="PTHR44757">
    <property type="entry name" value="DIGUANYLATE CYCLASE DGCP"/>
    <property type="match status" value="1"/>
</dbReference>
<dbReference type="FunFam" id="3.30.70.270:FF:000001">
    <property type="entry name" value="Diguanylate cyclase domain protein"/>
    <property type="match status" value="1"/>
</dbReference>
<dbReference type="Proteomes" id="UP000663929">
    <property type="component" value="Chromosome"/>
</dbReference>
<keyword evidence="1" id="KW-0597">Phosphoprotein</keyword>
<name>A0A8A4TFD7_SULCO</name>
<evidence type="ECO:0000259" key="3">
    <source>
        <dbReference type="PROSITE" id="PS50883"/>
    </source>
</evidence>
<sequence>MNVLVVDDDSIDRAHIKRSLQAHHRGCSTMEAPTVDEGLHLVRQNQFDVVLLDYKMPKRDGIEMVLELRNEFKDTYMAIVMMSTSEDEDLAMDCLRAGAHDFLLKMDITPARLHRSILFAQTRFELERKLFQSYQKVKQLAERDPLTGLANRYLFDESLKMAVANNRRHNSKVALLLIDLDNFKYVNDNHGHDVGDLLLMALTERIRKYLRDNELFARLGGDEFAITLANLEHPSHANRVARRILTALKQPFIIGNHSIVTGASIGIAICPDNCDRAEELFKFADIAMYRAKKQGRNQVCFFEGEMQIQFSQRYQTEIQLRQSLEEGLFELYYQPVVNPHDGHFSGFEALIRWNYEGAVRSPAEFIPVAEESGLILEMGRWVIEHALAQLARWNDRHGHPLRMAINLSAMQLKDVGLTSFIQRHLEVHNIDPYLVDFELTETALLDECSQNVQTIQNLADMGCHIALDDFGTGYSSISYLRKFPIDVVKVDKSLMPGKDQSHKELSLLRGLISMIQSLELDIVIEGIETEEHECLCKEFNVDRAQGFYYYRPLPARDIESRLFR</sequence>
<dbReference type="Pfam" id="PF00563">
    <property type="entry name" value="EAL"/>
    <property type="match status" value="1"/>
</dbReference>
<dbReference type="InterPro" id="IPR001633">
    <property type="entry name" value="EAL_dom"/>
</dbReference>
<dbReference type="PROSITE" id="PS50883">
    <property type="entry name" value="EAL"/>
    <property type="match status" value="1"/>
</dbReference>
<gene>
    <name evidence="5" type="ORF">J3U87_24775</name>
</gene>
<evidence type="ECO:0000313" key="6">
    <source>
        <dbReference type="Proteomes" id="UP000663929"/>
    </source>
</evidence>
<dbReference type="SUPFAM" id="SSF141868">
    <property type="entry name" value="EAL domain-like"/>
    <property type="match status" value="1"/>
</dbReference>
<evidence type="ECO:0000259" key="2">
    <source>
        <dbReference type="PROSITE" id="PS50110"/>
    </source>
</evidence>
<dbReference type="Gene3D" id="3.20.20.450">
    <property type="entry name" value="EAL domain"/>
    <property type="match status" value="1"/>
</dbReference>
<dbReference type="PANTHER" id="PTHR44757:SF2">
    <property type="entry name" value="BIOFILM ARCHITECTURE MAINTENANCE PROTEIN MBAA"/>
    <property type="match status" value="1"/>
</dbReference>
<protein>
    <submittedName>
        <fullName evidence="5">EAL domain-containing protein</fullName>
    </submittedName>
</protein>
<dbReference type="InterPro" id="IPR011006">
    <property type="entry name" value="CheY-like_superfamily"/>
</dbReference>
<dbReference type="InterPro" id="IPR058245">
    <property type="entry name" value="NreC/VraR/RcsB-like_REC"/>
</dbReference>
<dbReference type="CDD" id="cd01948">
    <property type="entry name" value="EAL"/>
    <property type="match status" value="1"/>
</dbReference>
<dbReference type="PROSITE" id="PS50887">
    <property type="entry name" value="GGDEF"/>
    <property type="match status" value="1"/>
</dbReference>
<evidence type="ECO:0000313" key="5">
    <source>
        <dbReference type="EMBL" id="QTD48809.1"/>
    </source>
</evidence>
<dbReference type="Pfam" id="PF00990">
    <property type="entry name" value="GGDEF"/>
    <property type="match status" value="1"/>
</dbReference>
<dbReference type="Gene3D" id="3.30.70.270">
    <property type="match status" value="1"/>
</dbReference>
<dbReference type="GO" id="GO:0003824">
    <property type="term" value="F:catalytic activity"/>
    <property type="evidence" value="ECO:0007669"/>
    <property type="project" value="UniProtKB-ARBA"/>
</dbReference>
<dbReference type="CDD" id="cd01949">
    <property type="entry name" value="GGDEF"/>
    <property type="match status" value="1"/>
</dbReference>
<keyword evidence="6" id="KW-1185">Reference proteome</keyword>
<dbReference type="SUPFAM" id="SSF52172">
    <property type="entry name" value="CheY-like"/>
    <property type="match status" value="1"/>
</dbReference>